<reference evidence="1 2" key="1">
    <citation type="submission" date="2015-06" db="EMBL/GenBank/DDBJ databases">
        <authorList>
            <person name="Xie B.-B."/>
            <person name="Rong J.-C."/>
            <person name="Qin Q.-L."/>
            <person name="Zhang Y.-Z."/>
        </authorList>
    </citation>
    <scope>NUCLEOTIDE SEQUENCE [LARGE SCALE GENOMIC DNA]</scope>
    <source>
        <strain evidence="1 2">JCM 20779</strain>
    </source>
</reference>
<dbReference type="RefSeq" id="WP_019647638.1">
    <property type="nucleotide sequence ID" value="NZ_CP139436.1"/>
</dbReference>
<keyword evidence="2" id="KW-1185">Reference proteome</keyword>
<evidence type="ECO:0000313" key="1">
    <source>
        <dbReference type="EMBL" id="ATD06396.1"/>
    </source>
</evidence>
<organism evidence="1 2">
    <name type="scientific">Pseudoalteromonas piscicida</name>
    <dbReference type="NCBI Taxonomy" id="43662"/>
    <lineage>
        <taxon>Bacteria</taxon>
        <taxon>Pseudomonadati</taxon>
        <taxon>Pseudomonadota</taxon>
        <taxon>Gammaproteobacteria</taxon>
        <taxon>Alteromonadales</taxon>
        <taxon>Pseudoalteromonadaceae</taxon>
        <taxon>Pseudoalteromonas</taxon>
    </lineage>
</organism>
<name>A0ABN5CCL4_PSEO7</name>
<evidence type="ECO:0000313" key="2">
    <source>
        <dbReference type="Proteomes" id="UP000016521"/>
    </source>
</evidence>
<dbReference type="EMBL" id="CP011924">
    <property type="protein sequence ID" value="ATD06396.1"/>
    <property type="molecule type" value="Genomic_DNA"/>
</dbReference>
<dbReference type="Proteomes" id="UP000016521">
    <property type="component" value="Chromosome I"/>
</dbReference>
<protein>
    <submittedName>
        <fullName evidence="1">Uncharacterized protein</fullName>
    </submittedName>
</protein>
<gene>
    <name evidence="1" type="ORF">PPIS_a1243</name>
</gene>
<accession>A0ABN5CCL4</accession>
<proteinExistence type="predicted"/>
<sequence>MVGAIDAADFNFTYSPEREEIVKPWLKWKPDLTQEQVNKKQSFIKVALIQILTGLP</sequence>